<gene>
    <name evidence="2" type="ORF">H261_09702</name>
</gene>
<dbReference type="EMBL" id="AONQ01000021">
    <property type="protein sequence ID" value="EME70199.1"/>
    <property type="molecule type" value="Genomic_DNA"/>
</dbReference>
<protein>
    <submittedName>
        <fullName evidence="2">Uncharacterized protein</fullName>
    </submittedName>
</protein>
<feature type="region of interest" description="Disordered" evidence="1">
    <location>
        <begin position="101"/>
        <end position="131"/>
    </location>
</feature>
<evidence type="ECO:0000313" key="2">
    <source>
        <dbReference type="EMBL" id="EME70199.1"/>
    </source>
</evidence>
<feature type="compositionally biased region" description="Basic and acidic residues" evidence="1">
    <location>
        <begin position="114"/>
        <end position="131"/>
    </location>
</feature>
<name>M3ACG1_9PROT</name>
<accession>M3ACG1</accession>
<dbReference type="AlphaFoldDB" id="M3ACG1"/>
<reference evidence="2 3" key="1">
    <citation type="journal article" date="2014" name="Genome Announc.">
        <title>Draft Genome Sequence of Magnetospirillum sp. Strain SO-1, a Freshwater Magnetotactic Bacterium Isolated from the Ol'khovka River, Russia.</title>
        <authorList>
            <person name="Grouzdev D.S."/>
            <person name="Dziuba M.V."/>
            <person name="Sukhacheva M.S."/>
            <person name="Mardanov A.V."/>
            <person name="Beletskiy A.V."/>
            <person name="Kuznetsov B.B."/>
            <person name="Skryabin K.G."/>
        </authorList>
    </citation>
    <scope>NUCLEOTIDE SEQUENCE [LARGE SCALE GENOMIC DNA]</scope>
    <source>
        <strain evidence="2 3">SO-1</strain>
    </source>
</reference>
<keyword evidence="3" id="KW-1185">Reference proteome</keyword>
<dbReference type="Proteomes" id="UP000011744">
    <property type="component" value="Unassembled WGS sequence"/>
</dbReference>
<evidence type="ECO:0000313" key="3">
    <source>
        <dbReference type="Proteomes" id="UP000011744"/>
    </source>
</evidence>
<organism evidence="2 3">
    <name type="scientific">Paramagnetospirillum caucaseum</name>
    <dbReference type="NCBI Taxonomy" id="1244869"/>
    <lineage>
        <taxon>Bacteria</taxon>
        <taxon>Pseudomonadati</taxon>
        <taxon>Pseudomonadota</taxon>
        <taxon>Alphaproteobacteria</taxon>
        <taxon>Rhodospirillales</taxon>
        <taxon>Magnetospirillaceae</taxon>
        <taxon>Paramagnetospirillum</taxon>
    </lineage>
</organism>
<evidence type="ECO:0000256" key="1">
    <source>
        <dbReference type="SAM" id="MobiDB-lite"/>
    </source>
</evidence>
<comment type="caution">
    <text evidence="2">The sequence shown here is derived from an EMBL/GenBank/DDBJ whole genome shotgun (WGS) entry which is preliminary data.</text>
</comment>
<sequence length="131" mass="13545">MGGLLRGLGPAAPTAGGGETGATLFATLGFEDFKVCGQVICSFSTRIDRLLPFLVAHMATNIFAIGGAELAFIDRAGSALEPLAQGVVKANWAGEAERLRNGSGGVMPALLRPGDAKRQPNDRVGRVKDGH</sequence>
<dbReference type="STRING" id="1244869.H261_09702"/>
<proteinExistence type="predicted"/>